<dbReference type="OrthoDB" id="2139606at2759"/>
<organism evidence="1 2">
    <name type="scientific">Tuber magnatum</name>
    <name type="common">white Piedmont truffle</name>
    <dbReference type="NCBI Taxonomy" id="42249"/>
    <lineage>
        <taxon>Eukaryota</taxon>
        <taxon>Fungi</taxon>
        <taxon>Dikarya</taxon>
        <taxon>Ascomycota</taxon>
        <taxon>Pezizomycotina</taxon>
        <taxon>Pezizomycetes</taxon>
        <taxon>Pezizales</taxon>
        <taxon>Tuberaceae</taxon>
        <taxon>Tuber</taxon>
    </lineage>
</organism>
<comment type="caution">
    <text evidence="1">The sequence shown here is derived from an EMBL/GenBank/DDBJ whole genome shotgun (WGS) entry which is preliminary data.</text>
</comment>
<evidence type="ECO:0000313" key="2">
    <source>
        <dbReference type="Proteomes" id="UP000246991"/>
    </source>
</evidence>
<dbReference type="AlphaFoldDB" id="A0A317SZT4"/>
<protein>
    <submittedName>
        <fullName evidence="1">Uncharacterized protein</fullName>
    </submittedName>
</protein>
<dbReference type="EMBL" id="PYWC01000005">
    <property type="protein sequence ID" value="PWW79958.1"/>
    <property type="molecule type" value="Genomic_DNA"/>
</dbReference>
<accession>A0A317SZT4</accession>
<reference evidence="1 2" key="1">
    <citation type="submission" date="2018-03" db="EMBL/GenBank/DDBJ databases">
        <title>Genomes of Pezizomycetes fungi and the evolution of truffles.</title>
        <authorList>
            <person name="Murat C."/>
            <person name="Payen T."/>
            <person name="Noel B."/>
            <person name="Kuo A."/>
            <person name="Martin F.M."/>
        </authorList>
    </citation>
    <scope>NUCLEOTIDE SEQUENCE [LARGE SCALE GENOMIC DNA]</scope>
    <source>
        <strain evidence="1">091103-1</strain>
    </source>
</reference>
<proteinExistence type="predicted"/>
<sequence length="70" mass="7555">MAHILHSSGGINAYLTSWALTMVGAGKPRMLLPAWILIALWPRPRVCCASPAFAVPSRCCWSYTSAHSLG</sequence>
<dbReference type="STRING" id="42249.A0A317SZT4"/>
<keyword evidence="2" id="KW-1185">Reference proteome</keyword>
<gene>
    <name evidence="1" type="ORF">C7212DRAFT_307787</name>
</gene>
<name>A0A317SZT4_9PEZI</name>
<dbReference type="Proteomes" id="UP000246991">
    <property type="component" value="Unassembled WGS sequence"/>
</dbReference>
<evidence type="ECO:0000313" key="1">
    <source>
        <dbReference type="EMBL" id="PWW79958.1"/>
    </source>
</evidence>